<protein>
    <submittedName>
        <fullName evidence="10">EamA family transporter RarD</fullName>
    </submittedName>
</protein>
<feature type="transmembrane region" description="Helical" evidence="8">
    <location>
        <begin position="43"/>
        <end position="62"/>
    </location>
</feature>
<dbReference type="RefSeq" id="WP_166284903.1">
    <property type="nucleotide sequence ID" value="NZ_JAANNP010000177.1"/>
</dbReference>
<evidence type="ECO:0000256" key="5">
    <source>
        <dbReference type="ARBA" id="ARBA00022692"/>
    </source>
</evidence>
<dbReference type="Proteomes" id="UP000800981">
    <property type="component" value="Unassembled WGS sequence"/>
</dbReference>
<keyword evidence="6 8" id="KW-1133">Transmembrane helix</keyword>
<feature type="domain" description="EamA" evidence="9">
    <location>
        <begin position="10"/>
        <end position="143"/>
    </location>
</feature>
<keyword evidence="11" id="KW-1185">Reference proteome</keyword>
<evidence type="ECO:0000259" key="9">
    <source>
        <dbReference type="Pfam" id="PF00892"/>
    </source>
</evidence>
<feature type="transmembrane region" description="Helical" evidence="8">
    <location>
        <begin position="267"/>
        <end position="287"/>
    </location>
</feature>
<dbReference type="PANTHER" id="PTHR22911:SF137">
    <property type="entry name" value="SOLUTE CARRIER FAMILY 35 MEMBER G2-RELATED"/>
    <property type="match status" value="1"/>
</dbReference>
<dbReference type="PANTHER" id="PTHR22911">
    <property type="entry name" value="ACYL-MALONYL CONDENSING ENZYME-RELATED"/>
    <property type="match status" value="1"/>
</dbReference>
<proteinExistence type="inferred from homology"/>
<feature type="transmembrane region" description="Helical" evidence="8">
    <location>
        <begin position="212"/>
        <end position="231"/>
    </location>
</feature>
<feature type="transmembrane region" description="Helical" evidence="8">
    <location>
        <begin position="178"/>
        <end position="200"/>
    </location>
</feature>
<evidence type="ECO:0000256" key="3">
    <source>
        <dbReference type="ARBA" id="ARBA00022448"/>
    </source>
</evidence>
<dbReference type="InterPro" id="IPR037185">
    <property type="entry name" value="EmrE-like"/>
</dbReference>
<evidence type="ECO:0000256" key="7">
    <source>
        <dbReference type="ARBA" id="ARBA00023136"/>
    </source>
</evidence>
<evidence type="ECO:0000256" key="8">
    <source>
        <dbReference type="SAM" id="Phobius"/>
    </source>
</evidence>
<organism evidence="10 11">
    <name type="scientific">Motilibacter deserti</name>
    <dbReference type="NCBI Taxonomy" id="2714956"/>
    <lineage>
        <taxon>Bacteria</taxon>
        <taxon>Bacillati</taxon>
        <taxon>Actinomycetota</taxon>
        <taxon>Actinomycetes</taxon>
        <taxon>Motilibacterales</taxon>
        <taxon>Motilibacteraceae</taxon>
        <taxon>Motilibacter</taxon>
    </lineage>
</organism>
<keyword evidence="5 8" id="KW-0812">Transmembrane</keyword>
<feature type="transmembrane region" description="Helical" evidence="8">
    <location>
        <begin position="243"/>
        <end position="261"/>
    </location>
</feature>
<dbReference type="EMBL" id="JAANNP010000177">
    <property type="protein sequence ID" value="NHC16470.1"/>
    <property type="molecule type" value="Genomic_DNA"/>
</dbReference>
<comment type="similarity">
    <text evidence="2">Belongs to the EamA transporter family.</text>
</comment>
<reference evidence="10 11" key="1">
    <citation type="submission" date="2020-03" db="EMBL/GenBank/DDBJ databases">
        <title>Two novel Motilibacter sp.</title>
        <authorList>
            <person name="Liu S."/>
        </authorList>
    </citation>
    <scope>NUCLEOTIDE SEQUENCE [LARGE SCALE GENOMIC DNA]</scope>
    <source>
        <strain evidence="10 11">E257</strain>
    </source>
</reference>
<keyword evidence="7 8" id="KW-0472">Membrane</keyword>
<gene>
    <name evidence="10" type="primary">rarD</name>
    <name evidence="10" type="ORF">G9H71_22035</name>
</gene>
<feature type="transmembrane region" description="Helical" evidence="8">
    <location>
        <begin position="103"/>
        <end position="120"/>
    </location>
</feature>
<evidence type="ECO:0000313" key="10">
    <source>
        <dbReference type="EMBL" id="NHC16470.1"/>
    </source>
</evidence>
<feature type="transmembrane region" description="Helical" evidence="8">
    <location>
        <begin position="12"/>
        <end position="31"/>
    </location>
</feature>
<dbReference type="NCBIfam" id="TIGR00688">
    <property type="entry name" value="rarD"/>
    <property type="match status" value="1"/>
</dbReference>
<comment type="subcellular location">
    <subcellularLocation>
        <location evidence="1">Cell membrane</location>
        <topology evidence="1">Multi-pass membrane protein</topology>
    </subcellularLocation>
</comment>
<feature type="transmembrane region" description="Helical" evidence="8">
    <location>
        <begin position="127"/>
        <end position="145"/>
    </location>
</feature>
<dbReference type="InterPro" id="IPR000620">
    <property type="entry name" value="EamA_dom"/>
</dbReference>
<evidence type="ECO:0000256" key="2">
    <source>
        <dbReference type="ARBA" id="ARBA00007362"/>
    </source>
</evidence>
<feature type="transmembrane region" description="Helical" evidence="8">
    <location>
        <begin position="151"/>
        <end position="166"/>
    </location>
</feature>
<keyword evidence="4" id="KW-1003">Cell membrane</keyword>
<accession>A0ABX0H3D3</accession>
<sequence>MSSAEAVGRGTLFGAAAYLLWGLFPLYWPLLEPAGALEILAHRMVWSLVAVAVLLAVTRGGLPWRGLGRRRLGLLMAAGAVISVNWLVYIVGVNSGHTVETSLGYFINPLVTILFGVFLLGEKLRRAQWAAVGIAAAAVVVLTVAYGRPPWIALVLALSFGTYGLLKNRAKVAAVPSLAVETATVAPFALGYLVVLQAAGDATFGSAGGGQAALLVGSGVVTAIPLLLFGAAAVRVPLTVMGLLQYLAPVVQFLIGVLVQHEHMPPARWGGFALVWLALVVLTVDGLRARRAASRPLVEAATEPEAAPA</sequence>
<evidence type="ECO:0000256" key="1">
    <source>
        <dbReference type="ARBA" id="ARBA00004651"/>
    </source>
</evidence>
<dbReference type="SUPFAM" id="SSF103481">
    <property type="entry name" value="Multidrug resistance efflux transporter EmrE"/>
    <property type="match status" value="2"/>
</dbReference>
<evidence type="ECO:0000313" key="11">
    <source>
        <dbReference type="Proteomes" id="UP000800981"/>
    </source>
</evidence>
<dbReference type="InterPro" id="IPR004626">
    <property type="entry name" value="RarD"/>
</dbReference>
<keyword evidence="3" id="KW-0813">Transport</keyword>
<dbReference type="Pfam" id="PF00892">
    <property type="entry name" value="EamA"/>
    <property type="match status" value="1"/>
</dbReference>
<feature type="transmembrane region" description="Helical" evidence="8">
    <location>
        <begin position="74"/>
        <end position="91"/>
    </location>
</feature>
<name>A0ABX0H3D3_9ACTN</name>
<evidence type="ECO:0000256" key="6">
    <source>
        <dbReference type="ARBA" id="ARBA00022989"/>
    </source>
</evidence>
<comment type="caution">
    <text evidence="10">The sequence shown here is derived from an EMBL/GenBank/DDBJ whole genome shotgun (WGS) entry which is preliminary data.</text>
</comment>
<evidence type="ECO:0000256" key="4">
    <source>
        <dbReference type="ARBA" id="ARBA00022475"/>
    </source>
</evidence>